<organism evidence="2 3">
    <name type="scientific">Pyricularia grisea</name>
    <name type="common">Crabgrass-specific blast fungus</name>
    <name type="synonym">Magnaporthe grisea</name>
    <dbReference type="NCBI Taxonomy" id="148305"/>
    <lineage>
        <taxon>Eukaryota</taxon>
        <taxon>Fungi</taxon>
        <taxon>Dikarya</taxon>
        <taxon>Ascomycota</taxon>
        <taxon>Pezizomycotina</taxon>
        <taxon>Sordariomycetes</taxon>
        <taxon>Sordariomycetidae</taxon>
        <taxon>Magnaporthales</taxon>
        <taxon>Pyriculariaceae</taxon>
        <taxon>Pyricularia</taxon>
    </lineage>
</organism>
<evidence type="ECO:0000313" key="3">
    <source>
        <dbReference type="RefSeq" id="XP_030977425.1"/>
    </source>
</evidence>
<reference evidence="3" key="2">
    <citation type="submission" date="2019-10" db="EMBL/GenBank/DDBJ databases">
        <authorList>
            <consortium name="NCBI Genome Project"/>
        </authorList>
    </citation>
    <scope>NUCLEOTIDE SEQUENCE</scope>
    <source>
        <strain evidence="3">NI907</strain>
    </source>
</reference>
<name>A0A6P8AR98_PYRGI</name>
<feature type="compositionally biased region" description="Polar residues" evidence="1">
    <location>
        <begin position="1"/>
        <end position="11"/>
    </location>
</feature>
<feature type="compositionally biased region" description="Polar residues" evidence="1">
    <location>
        <begin position="64"/>
        <end position="75"/>
    </location>
</feature>
<gene>
    <name evidence="3" type="ORF">PgNI_09549</name>
</gene>
<feature type="region of interest" description="Disordered" evidence="1">
    <location>
        <begin position="56"/>
        <end position="87"/>
    </location>
</feature>
<evidence type="ECO:0000256" key="1">
    <source>
        <dbReference type="SAM" id="MobiDB-lite"/>
    </source>
</evidence>
<evidence type="ECO:0000313" key="2">
    <source>
        <dbReference type="Proteomes" id="UP000515153"/>
    </source>
</evidence>
<feature type="region of interest" description="Disordered" evidence="1">
    <location>
        <begin position="1"/>
        <end position="22"/>
    </location>
</feature>
<protein>
    <submittedName>
        <fullName evidence="3">Uncharacterized protein</fullName>
    </submittedName>
</protein>
<reference evidence="3" key="3">
    <citation type="submission" date="2025-08" db="UniProtKB">
        <authorList>
            <consortium name="RefSeq"/>
        </authorList>
    </citation>
    <scope>IDENTIFICATION</scope>
    <source>
        <strain evidence="3">NI907</strain>
    </source>
</reference>
<sequence length="406" mass="45242">MSEPSRGSASVPTLRFPRPQGNQRLANWISSSSPDIMAQAFFVDEDSAVDSYELINTDGETESQDGLTAGSTASSLDLLARPSDDESLSGVDHIYEYETHDANIHADEPQDYTEEAEQVTTHEDDEYESEVDLVTPAQTCEVVKDMEVVPTKPSKPVEPQKMSKAQSGGKYTIMDHIRRYAQNPDFLHKAWIVMAVLASLIAVTTFNTMGAALIRSPIEACEQPIQGQVQQALITPIAAKPTTTVTTTVTTTSTVLPPAFSDLAKKLTGSAEGVAKSVEQNYLPTLFAYASKIRGEVADWGRTHGLTGDKLVKARNEFKDRVTPYIRIAEDSANDFRLNVLKAQIKSRLVWLQIRGEVTEYQRYQTQARDYLKAKHHQMLTLRALRDRKSTSTSRWGRSHLRHIFH</sequence>
<dbReference type="GeneID" id="41964439"/>
<keyword evidence="2" id="KW-1185">Reference proteome</keyword>
<proteinExistence type="predicted"/>
<dbReference type="KEGG" id="pgri:PgNI_09549"/>
<accession>A0A6P8AR98</accession>
<reference evidence="3" key="1">
    <citation type="journal article" date="2019" name="Mol. Biol. Evol.">
        <title>Blast fungal genomes show frequent chromosomal changes, gene gains and losses, and effector gene turnover.</title>
        <authorList>
            <person name="Gomez Luciano L.B."/>
            <person name="Jason Tsai I."/>
            <person name="Chuma I."/>
            <person name="Tosa Y."/>
            <person name="Chen Y.H."/>
            <person name="Li J.Y."/>
            <person name="Li M.Y."/>
            <person name="Jade Lu M.Y."/>
            <person name="Nakayashiki H."/>
            <person name="Li W.H."/>
        </authorList>
    </citation>
    <scope>NUCLEOTIDE SEQUENCE</scope>
    <source>
        <strain evidence="3">NI907</strain>
    </source>
</reference>
<dbReference type="AlphaFoldDB" id="A0A6P8AR98"/>
<dbReference type="Proteomes" id="UP000515153">
    <property type="component" value="Unplaced"/>
</dbReference>
<dbReference type="RefSeq" id="XP_030977425.1">
    <property type="nucleotide sequence ID" value="XM_031129531.1"/>
</dbReference>